<dbReference type="OrthoDB" id="7628239at2"/>
<dbReference type="RefSeq" id="WP_160731829.1">
    <property type="nucleotide sequence ID" value="NZ_BMJK01000001.1"/>
</dbReference>
<organism evidence="7 8">
    <name type="scientific">Aurantiacibacter arachoides</name>
    <dbReference type="NCBI Taxonomy" id="1850444"/>
    <lineage>
        <taxon>Bacteria</taxon>
        <taxon>Pseudomonadati</taxon>
        <taxon>Pseudomonadota</taxon>
        <taxon>Alphaproteobacteria</taxon>
        <taxon>Sphingomonadales</taxon>
        <taxon>Erythrobacteraceae</taxon>
        <taxon>Aurantiacibacter</taxon>
    </lineage>
</organism>
<name>A0A845A0L0_9SPHN</name>
<dbReference type="AlphaFoldDB" id="A0A845A0L0"/>
<comment type="subcellular location">
    <subcellularLocation>
        <location evidence="1">Membrane</location>
        <topology evidence="1">Multi-pass membrane protein</topology>
    </subcellularLocation>
</comment>
<feature type="transmembrane region" description="Helical" evidence="5">
    <location>
        <begin position="232"/>
        <end position="250"/>
    </location>
</feature>
<accession>A0A845A0L0</accession>
<evidence type="ECO:0000313" key="8">
    <source>
        <dbReference type="Proteomes" id="UP000460626"/>
    </source>
</evidence>
<evidence type="ECO:0000256" key="2">
    <source>
        <dbReference type="ARBA" id="ARBA00022692"/>
    </source>
</evidence>
<protein>
    <recommendedName>
        <fullName evidence="6">O-antigen ligase-related domain-containing protein</fullName>
    </recommendedName>
</protein>
<evidence type="ECO:0000256" key="4">
    <source>
        <dbReference type="ARBA" id="ARBA00023136"/>
    </source>
</evidence>
<comment type="caution">
    <text evidence="7">The sequence shown here is derived from an EMBL/GenBank/DDBJ whole genome shotgun (WGS) entry which is preliminary data.</text>
</comment>
<evidence type="ECO:0000259" key="6">
    <source>
        <dbReference type="Pfam" id="PF04932"/>
    </source>
</evidence>
<sequence>MGVALYIVFRIDIRTASIVAMKCLLCAAFLSLAIAAVQVSTGGRVFDFWNSPHVSYGPGIFANRNHQALFLGMTIAAIWWIAGRTSRSHRWPAITSTLLLLIGVISTGSRAGMILSLLLTVGGILLFDEKVRSSSLRFKAAWAIGASTMLLFLAFVNLRVAESLLRFNAVEDDLRWTFWRGTWKAAKAFFPSGSGYGTFVDAYGLYETIDDLSLTYANRAHSEYLEYLLEGGLPFAIALAVALTLLLLRFKRLLQKRDKLSSTNLQSLGGLWTVAVLLHSIVDYPARTPAVLTLFALGLAQFFTDDDAVAVMGKRHDQKI</sequence>
<feature type="domain" description="O-antigen ligase-related" evidence="6">
    <location>
        <begin position="97"/>
        <end position="238"/>
    </location>
</feature>
<feature type="transmembrane region" description="Helical" evidence="5">
    <location>
        <begin position="66"/>
        <end position="82"/>
    </location>
</feature>
<keyword evidence="3 5" id="KW-1133">Transmembrane helix</keyword>
<evidence type="ECO:0000256" key="5">
    <source>
        <dbReference type="SAM" id="Phobius"/>
    </source>
</evidence>
<dbReference type="PANTHER" id="PTHR37422">
    <property type="entry name" value="TEICHURONIC ACID BIOSYNTHESIS PROTEIN TUAE"/>
    <property type="match status" value="1"/>
</dbReference>
<evidence type="ECO:0000313" key="7">
    <source>
        <dbReference type="EMBL" id="MXO93254.1"/>
    </source>
</evidence>
<gene>
    <name evidence="7" type="ORF">GRI62_06490</name>
</gene>
<dbReference type="PANTHER" id="PTHR37422:SF23">
    <property type="entry name" value="TEICHURONIC ACID BIOSYNTHESIS PROTEIN TUAE"/>
    <property type="match status" value="1"/>
</dbReference>
<dbReference type="InterPro" id="IPR051533">
    <property type="entry name" value="WaaL-like"/>
</dbReference>
<proteinExistence type="predicted"/>
<evidence type="ECO:0000256" key="3">
    <source>
        <dbReference type="ARBA" id="ARBA00022989"/>
    </source>
</evidence>
<keyword evidence="4 5" id="KW-0472">Membrane</keyword>
<dbReference type="Pfam" id="PF04932">
    <property type="entry name" value="Wzy_C"/>
    <property type="match status" value="1"/>
</dbReference>
<feature type="transmembrane region" description="Helical" evidence="5">
    <location>
        <begin position="140"/>
        <end position="158"/>
    </location>
</feature>
<dbReference type="InterPro" id="IPR007016">
    <property type="entry name" value="O-antigen_ligase-rel_domated"/>
</dbReference>
<evidence type="ECO:0000256" key="1">
    <source>
        <dbReference type="ARBA" id="ARBA00004141"/>
    </source>
</evidence>
<reference evidence="7 8" key="1">
    <citation type="submission" date="2019-12" db="EMBL/GenBank/DDBJ databases">
        <title>Genomic-based taxomic classification of the family Erythrobacteraceae.</title>
        <authorList>
            <person name="Xu L."/>
        </authorList>
    </citation>
    <scope>NUCLEOTIDE SEQUENCE [LARGE SCALE GENOMIC DNA]</scope>
    <source>
        <strain evidence="7 8">RC4-10-4</strain>
    </source>
</reference>
<keyword evidence="2 5" id="KW-0812">Transmembrane</keyword>
<dbReference type="EMBL" id="WTYH01000001">
    <property type="protein sequence ID" value="MXO93254.1"/>
    <property type="molecule type" value="Genomic_DNA"/>
</dbReference>
<dbReference type="GO" id="GO:0016020">
    <property type="term" value="C:membrane"/>
    <property type="evidence" value="ECO:0007669"/>
    <property type="project" value="UniProtKB-SubCell"/>
</dbReference>
<keyword evidence="8" id="KW-1185">Reference proteome</keyword>
<dbReference type="Proteomes" id="UP000460626">
    <property type="component" value="Unassembled WGS sequence"/>
</dbReference>